<evidence type="ECO:0000313" key="1">
    <source>
        <dbReference type="EMBL" id="TFY57320.1"/>
    </source>
</evidence>
<sequence length="278" mass="29407">MGRIPTPAGSTARSWRGSADAIMEGVDVRVGTRPKHARQGARRSEAGVAEALSEVLTHPVRKKALRRGSLAKPNSLKRKLACFWRVACGAAGSRGWDARGAGSREQGAGNTSREKHDCILYLQPRDPEAGTPSCRRTAISRLGGGLMRCACAMRQRTAGRQASGRQAGRRLHACMNGTASSIQRARNRRIWTCPSVRGWLRNVGGARRVRAVVRAGAESEAEAGGCGRAGRMVTATAIDQDQGCAVTVQRSSTAAPLVPASSACPLTGRDIGKKETTG</sequence>
<gene>
    <name evidence="1" type="ORF">EVG20_g8594</name>
</gene>
<reference evidence="1 2" key="1">
    <citation type="submission" date="2019-02" db="EMBL/GenBank/DDBJ databases">
        <title>Genome sequencing of the rare red list fungi Dentipellis fragilis.</title>
        <authorList>
            <person name="Buettner E."/>
            <person name="Kellner H."/>
        </authorList>
    </citation>
    <scope>NUCLEOTIDE SEQUENCE [LARGE SCALE GENOMIC DNA]</scope>
    <source>
        <strain evidence="1 2">DSM 105465</strain>
    </source>
</reference>
<dbReference type="AlphaFoldDB" id="A0A4Y9Y5D5"/>
<name>A0A4Y9Y5D5_9AGAM</name>
<keyword evidence="2" id="KW-1185">Reference proteome</keyword>
<comment type="caution">
    <text evidence="1">The sequence shown here is derived from an EMBL/GenBank/DDBJ whole genome shotgun (WGS) entry which is preliminary data.</text>
</comment>
<protein>
    <submittedName>
        <fullName evidence="1">Uncharacterized protein</fullName>
    </submittedName>
</protein>
<organism evidence="1 2">
    <name type="scientific">Dentipellis fragilis</name>
    <dbReference type="NCBI Taxonomy" id="205917"/>
    <lineage>
        <taxon>Eukaryota</taxon>
        <taxon>Fungi</taxon>
        <taxon>Dikarya</taxon>
        <taxon>Basidiomycota</taxon>
        <taxon>Agaricomycotina</taxon>
        <taxon>Agaricomycetes</taxon>
        <taxon>Russulales</taxon>
        <taxon>Hericiaceae</taxon>
        <taxon>Dentipellis</taxon>
    </lineage>
</organism>
<accession>A0A4Y9Y5D5</accession>
<evidence type="ECO:0000313" key="2">
    <source>
        <dbReference type="Proteomes" id="UP000298327"/>
    </source>
</evidence>
<dbReference type="Proteomes" id="UP000298327">
    <property type="component" value="Unassembled WGS sequence"/>
</dbReference>
<proteinExistence type="predicted"/>
<dbReference type="EMBL" id="SEOQ01000759">
    <property type="protein sequence ID" value="TFY57320.1"/>
    <property type="molecule type" value="Genomic_DNA"/>
</dbReference>